<dbReference type="SUPFAM" id="SSF47203">
    <property type="entry name" value="Acyl-CoA dehydrogenase C-terminal domain-like"/>
    <property type="match status" value="1"/>
</dbReference>
<evidence type="ECO:0000256" key="3">
    <source>
        <dbReference type="ARBA" id="ARBA00022630"/>
    </source>
</evidence>
<organism evidence="11 12">
    <name type="scientific">Dermatophagoides pteronyssinus</name>
    <name type="common">European house dust mite</name>
    <dbReference type="NCBI Taxonomy" id="6956"/>
    <lineage>
        <taxon>Eukaryota</taxon>
        <taxon>Metazoa</taxon>
        <taxon>Ecdysozoa</taxon>
        <taxon>Arthropoda</taxon>
        <taxon>Chelicerata</taxon>
        <taxon>Arachnida</taxon>
        <taxon>Acari</taxon>
        <taxon>Acariformes</taxon>
        <taxon>Sarcoptiformes</taxon>
        <taxon>Astigmata</taxon>
        <taxon>Psoroptidia</taxon>
        <taxon>Analgoidea</taxon>
        <taxon>Pyroglyphidae</taxon>
        <taxon>Dermatophagoidinae</taxon>
        <taxon>Dermatophagoides</taxon>
    </lineage>
</organism>
<evidence type="ECO:0000313" key="12">
    <source>
        <dbReference type="RefSeq" id="XP_027206368.1"/>
    </source>
</evidence>
<dbReference type="PANTHER" id="PTHR43884:SF12">
    <property type="entry name" value="ISOVALERYL-COA DEHYDROGENASE, MITOCHONDRIAL-RELATED"/>
    <property type="match status" value="1"/>
</dbReference>
<dbReference type="RefSeq" id="XP_027206368.1">
    <property type="nucleotide sequence ID" value="XM_027350567.1"/>
</dbReference>
<dbReference type="InterPro" id="IPR036250">
    <property type="entry name" value="AcylCo_DH-like_C"/>
</dbReference>
<sequence length="455" mass="51358">MLFQSKNFRQILFQSIRRYYQQQSQNIVDNFVENRTPSIIWNSDVLHGLTGEQIEFRQMVRNFAEKELPEELVQKIDHNGHYDDFRKFWKKLGSMGLLGITAPVEYGGLGLDYFNHVLAMEELSRCAGGLALSYGAHSNLCINQISLHGNDEQKSRFLPRLIDGTFIGSLAMSEVTSGSDVTSMRTTARKPNKNSDYYLLNGHKFWITNGPEADVVFVYAKTSEKGISAFLVEKDMEGFQIGQIINKLGMKGSPTSELLFDNVKIPETNLIGKIDSGVYILMSGLDSERLVLSGGPLGLMQSACELAFKYVHERKQFNKPIGSFQIVQGKMADMYSRLSMCRSYLYNVSRALDQYKQNQKQQNASEANDQMNTNNKRRPGPSPYTKDCAAVILTLAETSTQLALDTIQMLGGNGYTNDYPAGRILRDSKLYEIGAGTSEIRRWLIGRELNKEYLQ</sequence>
<dbReference type="InParanoid" id="A0A6P6YLC7"/>
<feature type="domain" description="Acyl-CoA oxidase/dehydrogenase middle" evidence="9">
    <location>
        <begin position="170"/>
        <end position="263"/>
    </location>
</feature>
<dbReference type="FunFam" id="1.10.540.10:FF:000007">
    <property type="entry name" value="Isovaleryl-CoA dehydrogenase, mitochondrial"/>
    <property type="match status" value="1"/>
</dbReference>
<keyword evidence="4 6" id="KW-0274">FAD</keyword>
<dbReference type="OMA" id="CFITNSG"/>
<dbReference type="Pfam" id="PF02770">
    <property type="entry name" value="Acyl-CoA_dh_M"/>
    <property type="match status" value="1"/>
</dbReference>
<evidence type="ECO:0000256" key="6">
    <source>
        <dbReference type="RuleBase" id="RU362125"/>
    </source>
</evidence>
<dbReference type="Proteomes" id="UP000515146">
    <property type="component" value="Unplaced"/>
</dbReference>
<evidence type="ECO:0000259" key="8">
    <source>
        <dbReference type="Pfam" id="PF00441"/>
    </source>
</evidence>
<feature type="compositionally biased region" description="Polar residues" evidence="7">
    <location>
        <begin position="357"/>
        <end position="374"/>
    </location>
</feature>
<keyword evidence="5 6" id="KW-0560">Oxidoreductase</keyword>
<evidence type="ECO:0000256" key="7">
    <source>
        <dbReference type="SAM" id="MobiDB-lite"/>
    </source>
</evidence>
<dbReference type="PROSITE" id="PS00072">
    <property type="entry name" value="ACYL_COA_DH_1"/>
    <property type="match status" value="1"/>
</dbReference>
<comment type="similarity">
    <text evidence="2 6">Belongs to the acyl-CoA dehydrogenase family.</text>
</comment>
<reference evidence="12" key="1">
    <citation type="submission" date="2025-08" db="UniProtKB">
        <authorList>
            <consortium name="RefSeq"/>
        </authorList>
    </citation>
    <scope>IDENTIFICATION</scope>
    <source>
        <strain evidence="12">Airmid</strain>
    </source>
</reference>
<dbReference type="GO" id="GO:0008470">
    <property type="term" value="F:3-methylbutanoyl-CoA dehydrogenase activity"/>
    <property type="evidence" value="ECO:0007669"/>
    <property type="project" value="TreeGrafter"/>
</dbReference>
<dbReference type="PROSITE" id="PS00073">
    <property type="entry name" value="ACYL_COA_DH_2"/>
    <property type="match status" value="1"/>
</dbReference>
<dbReference type="FunCoup" id="A0A6P6YLC7">
    <property type="interactions" value="1406"/>
</dbReference>
<dbReference type="AlphaFoldDB" id="A0A6P6YLC7"/>
<dbReference type="Gene3D" id="1.20.140.10">
    <property type="entry name" value="Butyryl-CoA Dehydrogenase, subunit A, domain 3"/>
    <property type="match status" value="1"/>
</dbReference>
<feature type="domain" description="Acyl-CoA dehydrogenase/oxidase N-terminal" evidence="10">
    <location>
        <begin position="51"/>
        <end position="164"/>
    </location>
</feature>
<dbReference type="GO" id="GO:0050660">
    <property type="term" value="F:flavin adenine dinucleotide binding"/>
    <property type="evidence" value="ECO:0007669"/>
    <property type="project" value="InterPro"/>
</dbReference>
<protein>
    <submittedName>
        <fullName evidence="12">Isovaleryl-CoA dehydrogenase, mitochondrial-like</fullName>
    </submittedName>
</protein>
<dbReference type="InterPro" id="IPR006089">
    <property type="entry name" value="Acyl-CoA_DH_CS"/>
</dbReference>
<dbReference type="SUPFAM" id="SSF56645">
    <property type="entry name" value="Acyl-CoA dehydrogenase NM domain-like"/>
    <property type="match status" value="1"/>
</dbReference>
<evidence type="ECO:0000259" key="10">
    <source>
        <dbReference type="Pfam" id="PF02771"/>
    </source>
</evidence>
<evidence type="ECO:0000259" key="9">
    <source>
        <dbReference type="Pfam" id="PF02770"/>
    </source>
</evidence>
<dbReference type="FunFam" id="2.40.110.10:FF:000001">
    <property type="entry name" value="Acyl-CoA dehydrogenase, mitochondrial"/>
    <property type="match status" value="1"/>
</dbReference>
<dbReference type="Gene3D" id="2.40.110.10">
    <property type="entry name" value="Butyryl-CoA Dehydrogenase, subunit A, domain 2"/>
    <property type="match status" value="1"/>
</dbReference>
<dbReference type="InterPro" id="IPR013786">
    <property type="entry name" value="AcylCoA_DH/ox_N"/>
</dbReference>
<accession>A0A6P6YLC7</accession>
<dbReference type="Pfam" id="PF02771">
    <property type="entry name" value="Acyl-CoA_dh_N"/>
    <property type="match status" value="1"/>
</dbReference>
<dbReference type="InterPro" id="IPR006091">
    <property type="entry name" value="Acyl-CoA_Oxase/DH_mid-dom"/>
</dbReference>
<feature type="domain" description="Acyl-CoA dehydrogenase/oxidase C-terminal" evidence="8">
    <location>
        <begin position="276"/>
        <end position="449"/>
    </location>
</feature>
<gene>
    <name evidence="12" type="primary">LOC113799871</name>
</gene>
<dbReference type="Pfam" id="PF00441">
    <property type="entry name" value="Acyl-CoA_dh_1"/>
    <property type="match status" value="1"/>
</dbReference>
<evidence type="ECO:0000256" key="5">
    <source>
        <dbReference type="ARBA" id="ARBA00023002"/>
    </source>
</evidence>
<dbReference type="InterPro" id="IPR009100">
    <property type="entry name" value="AcylCoA_DH/oxidase_NM_dom_sf"/>
</dbReference>
<dbReference type="PANTHER" id="PTHR43884">
    <property type="entry name" value="ACYL-COA DEHYDROGENASE"/>
    <property type="match status" value="1"/>
</dbReference>
<keyword evidence="11" id="KW-1185">Reference proteome</keyword>
<feature type="region of interest" description="Disordered" evidence="7">
    <location>
        <begin position="357"/>
        <end position="383"/>
    </location>
</feature>
<evidence type="ECO:0000256" key="2">
    <source>
        <dbReference type="ARBA" id="ARBA00009347"/>
    </source>
</evidence>
<dbReference type="InterPro" id="IPR009075">
    <property type="entry name" value="AcylCo_DH/oxidase_C"/>
</dbReference>
<dbReference type="InterPro" id="IPR037069">
    <property type="entry name" value="AcylCoA_DH/ox_N_sf"/>
</dbReference>
<dbReference type="Gene3D" id="1.10.540.10">
    <property type="entry name" value="Acyl-CoA dehydrogenase/oxidase, N-terminal domain"/>
    <property type="match status" value="1"/>
</dbReference>
<dbReference type="KEGG" id="dpte:113799871"/>
<evidence type="ECO:0000256" key="4">
    <source>
        <dbReference type="ARBA" id="ARBA00022827"/>
    </source>
</evidence>
<dbReference type="GO" id="GO:0006552">
    <property type="term" value="P:L-leucine catabolic process"/>
    <property type="evidence" value="ECO:0007669"/>
    <property type="project" value="TreeGrafter"/>
</dbReference>
<evidence type="ECO:0000313" key="11">
    <source>
        <dbReference type="Proteomes" id="UP000515146"/>
    </source>
</evidence>
<evidence type="ECO:0000256" key="1">
    <source>
        <dbReference type="ARBA" id="ARBA00001974"/>
    </source>
</evidence>
<proteinExistence type="inferred from homology"/>
<dbReference type="InterPro" id="IPR046373">
    <property type="entry name" value="Acyl-CoA_Oxase/DH_mid-dom_sf"/>
</dbReference>
<dbReference type="OrthoDB" id="9988775at2759"/>
<keyword evidence="3 6" id="KW-0285">Flavoprotein</keyword>
<dbReference type="GO" id="GO:0005739">
    <property type="term" value="C:mitochondrion"/>
    <property type="evidence" value="ECO:0007669"/>
    <property type="project" value="TreeGrafter"/>
</dbReference>
<name>A0A6P6YLC7_DERPT</name>
<comment type="cofactor">
    <cofactor evidence="1 6">
        <name>FAD</name>
        <dbReference type="ChEBI" id="CHEBI:57692"/>
    </cofactor>
</comment>